<dbReference type="Proteomes" id="UP000045545">
    <property type="component" value="Unassembled WGS sequence"/>
</dbReference>
<dbReference type="RefSeq" id="WP_046498415.1">
    <property type="nucleotide sequence ID" value="NZ_CGIH01000032.1"/>
</dbReference>
<accession>A0A0E4GBF9</accession>
<evidence type="ECO:0000313" key="2">
    <source>
        <dbReference type="Proteomes" id="UP000045545"/>
    </source>
</evidence>
<keyword evidence="2" id="KW-1185">Reference proteome</keyword>
<proteinExistence type="predicted"/>
<organism evidence="1 2">
    <name type="scientific">Syntrophomonas zehnderi OL-4</name>
    <dbReference type="NCBI Taxonomy" id="690567"/>
    <lineage>
        <taxon>Bacteria</taxon>
        <taxon>Bacillati</taxon>
        <taxon>Bacillota</taxon>
        <taxon>Clostridia</taxon>
        <taxon>Eubacteriales</taxon>
        <taxon>Syntrophomonadaceae</taxon>
        <taxon>Syntrophomonas</taxon>
    </lineage>
</organism>
<dbReference type="OrthoDB" id="277831at2"/>
<dbReference type="AlphaFoldDB" id="A0A0E4GBF9"/>
<dbReference type="InterPro" id="IPR005358">
    <property type="entry name" value="Puta_zinc/iron-chelating_dom"/>
</dbReference>
<dbReference type="STRING" id="690567.2017"/>
<sequence>MNKIKVYQSEENGKIVLGVDIQDPHANLQDLLDVWQPLCDDTLIRKEYALGFHDVCKGCQVNCCQTAYVIPDIIAFKKIARELHLDQATFIEKYFQPEKVTAGLLRLHPNHCVFLKGKICSIYAVRSLLCRFYICTPLAGATEELIYKISWTGAAATQIYAESQGLLPSGKDGPLTSFDQLLVNLLKEYQGTKMVEAFLQANDYKDVPLEMFLP</sequence>
<dbReference type="EMBL" id="CGIH01000032">
    <property type="protein sequence ID" value="CFX84863.1"/>
    <property type="molecule type" value="Genomic_DNA"/>
</dbReference>
<evidence type="ECO:0000313" key="1">
    <source>
        <dbReference type="EMBL" id="CFX84863.1"/>
    </source>
</evidence>
<reference evidence="1 2" key="1">
    <citation type="submission" date="2015-03" db="EMBL/GenBank/DDBJ databases">
        <authorList>
            <person name="Murphy D."/>
        </authorList>
    </citation>
    <scope>NUCLEOTIDE SEQUENCE [LARGE SCALE GENOMIC DNA]</scope>
    <source>
        <strain evidence="1 2">OL-4</strain>
    </source>
</reference>
<protein>
    <submittedName>
        <fullName evidence="1">Uncharacterized</fullName>
    </submittedName>
</protein>
<gene>
    <name evidence="1" type="ORF">2017</name>
</gene>
<dbReference type="Pfam" id="PF03692">
    <property type="entry name" value="CxxCxxCC"/>
    <property type="match status" value="1"/>
</dbReference>
<name>A0A0E4GBF9_9FIRM</name>